<reference evidence="1 2" key="1">
    <citation type="submission" date="2007-01" db="EMBL/GenBank/DDBJ databases">
        <authorList>
            <person name="Haygood M."/>
            <person name="Podell S."/>
            <person name="Anderson C."/>
            <person name="Hopkinson B."/>
            <person name="Roe K."/>
            <person name="Barbeau K."/>
            <person name="Gaasterland T."/>
            <person name="Ferriera S."/>
            <person name="Johnson J."/>
            <person name="Kravitz S."/>
            <person name="Beeson K."/>
            <person name="Sutton G."/>
            <person name="Rogers Y.-H."/>
            <person name="Friedman R."/>
            <person name="Frazier M."/>
            <person name="Venter J.C."/>
        </authorList>
    </citation>
    <scope>NUCLEOTIDE SEQUENCE [LARGE SCALE GENOMIC DNA]</scope>
    <source>
        <strain evidence="1 2">ATCC 23134</strain>
    </source>
</reference>
<evidence type="ECO:0000313" key="1">
    <source>
        <dbReference type="EMBL" id="EAY27810.1"/>
    </source>
</evidence>
<dbReference type="AlphaFoldDB" id="A1ZP18"/>
<comment type="caution">
    <text evidence="1">The sequence shown here is derived from an EMBL/GenBank/DDBJ whole genome shotgun (WGS) entry which is preliminary data.</text>
</comment>
<evidence type="ECO:0000313" key="2">
    <source>
        <dbReference type="Proteomes" id="UP000004095"/>
    </source>
</evidence>
<protein>
    <submittedName>
        <fullName evidence="1">Uncharacterized protein</fullName>
    </submittedName>
</protein>
<accession>A1ZP18</accession>
<name>A1ZP18_MICM2</name>
<sequence>MRKLLLLLSEEKVFPGRLGFSKKKHSNARVMINLEVWTR</sequence>
<proteinExistence type="predicted"/>
<dbReference type="Proteomes" id="UP000004095">
    <property type="component" value="Unassembled WGS sequence"/>
</dbReference>
<gene>
    <name evidence="1" type="ORF">M23134_00251</name>
</gene>
<organism evidence="1 2">
    <name type="scientific">Microscilla marina ATCC 23134</name>
    <dbReference type="NCBI Taxonomy" id="313606"/>
    <lineage>
        <taxon>Bacteria</taxon>
        <taxon>Pseudomonadati</taxon>
        <taxon>Bacteroidota</taxon>
        <taxon>Cytophagia</taxon>
        <taxon>Cytophagales</taxon>
        <taxon>Microscillaceae</taxon>
        <taxon>Microscilla</taxon>
    </lineage>
</organism>
<keyword evidence="2" id="KW-1185">Reference proteome</keyword>
<dbReference type="EMBL" id="AAWS01000020">
    <property type="protein sequence ID" value="EAY27810.1"/>
    <property type="molecule type" value="Genomic_DNA"/>
</dbReference>